<keyword evidence="1" id="KW-0694">RNA-binding</keyword>
<dbReference type="EMBL" id="AVOT02020665">
    <property type="protein sequence ID" value="MBW0508990.1"/>
    <property type="molecule type" value="Genomic_DNA"/>
</dbReference>
<dbReference type="Gene3D" id="3.30.420.10">
    <property type="entry name" value="Ribonuclease H-like superfamily/Ribonuclease H"/>
    <property type="match status" value="1"/>
</dbReference>
<evidence type="ECO:0000259" key="2">
    <source>
        <dbReference type="PROSITE" id="PS50994"/>
    </source>
</evidence>
<dbReference type="PROSITE" id="PS50994">
    <property type="entry name" value="INTEGRASE"/>
    <property type="match status" value="1"/>
</dbReference>
<dbReference type="SUPFAM" id="SSF53098">
    <property type="entry name" value="Ribonuclease H-like"/>
    <property type="match status" value="1"/>
</dbReference>
<dbReference type="GO" id="GO:0005634">
    <property type="term" value="C:nucleus"/>
    <property type="evidence" value="ECO:0007669"/>
    <property type="project" value="UniProtKB-ARBA"/>
</dbReference>
<gene>
    <name evidence="3" type="ORF">O181_048705</name>
</gene>
<reference evidence="3" key="1">
    <citation type="submission" date="2021-03" db="EMBL/GenBank/DDBJ databases">
        <title>Draft genome sequence of rust myrtle Austropuccinia psidii MF-1, a brazilian biotype.</title>
        <authorList>
            <person name="Quecine M.C."/>
            <person name="Pachon D.M.R."/>
            <person name="Bonatelli M.L."/>
            <person name="Correr F.H."/>
            <person name="Franceschini L.M."/>
            <person name="Leite T.F."/>
            <person name="Margarido G.R.A."/>
            <person name="Almeida C.A."/>
            <person name="Ferrarezi J.A."/>
            <person name="Labate C.A."/>
        </authorList>
    </citation>
    <scope>NUCLEOTIDE SEQUENCE</scope>
    <source>
        <strain evidence="3">MF-1</strain>
    </source>
</reference>
<sequence>MFENIISDRDPKFNSELWTNLHNSLGTELSFSKAYHPQTDGLVERMIQTLEDMRRRVCSYGLDFKYSGGFNHDWCTIIPAVKLAYKTSILLQQENSCNSGKRMEPQTLS</sequence>
<dbReference type="Proteomes" id="UP000765509">
    <property type="component" value="Unassembled WGS sequence"/>
</dbReference>
<feature type="domain" description="Integrase catalytic" evidence="2">
    <location>
        <begin position="1"/>
        <end position="109"/>
    </location>
</feature>
<dbReference type="InterPro" id="IPR001584">
    <property type="entry name" value="Integrase_cat-core"/>
</dbReference>
<protein>
    <recommendedName>
        <fullName evidence="2">Integrase catalytic domain-containing protein</fullName>
    </recommendedName>
</protein>
<evidence type="ECO:0000313" key="3">
    <source>
        <dbReference type="EMBL" id="MBW0508990.1"/>
    </source>
</evidence>
<dbReference type="PANTHER" id="PTHR37984:SF5">
    <property type="entry name" value="PROTEIN NYNRIN-LIKE"/>
    <property type="match status" value="1"/>
</dbReference>
<dbReference type="GO" id="GO:0003723">
    <property type="term" value="F:RNA binding"/>
    <property type="evidence" value="ECO:0007669"/>
    <property type="project" value="UniProtKB-KW"/>
</dbReference>
<dbReference type="GO" id="GO:0015074">
    <property type="term" value="P:DNA integration"/>
    <property type="evidence" value="ECO:0007669"/>
    <property type="project" value="InterPro"/>
</dbReference>
<name>A0A9Q3HPF4_9BASI</name>
<accession>A0A9Q3HPF4</accession>
<dbReference type="AlphaFoldDB" id="A0A9Q3HPF4"/>
<keyword evidence="4" id="KW-1185">Reference proteome</keyword>
<proteinExistence type="predicted"/>
<dbReference type="PANTHER" id="PTHR37984">
    <property type="entry name" value="PROTEIN CBG26694"/>
    <property type="match status" value="1"/>
</dbReference>
<dbReference type="InterPro" id="IPR012337">
    <property type="entry name" value="RNaseH-like_sf"/>
</dbReference>
<dbReference type="InterPro" id="IPR036397">
    <property type="entry name" value="RNaseH_sf"/>
</dbReference>
<evidence type="ECO:0000256" key="1">
    <source>
        <dbReference type="ARBA" id="ARBA00022884"/>
    </source>
</evidence>
<dbReference type="OrthoDB" id="2273864at2759"/>
<dbReference type="InterPro" id="IPR050951">
    <property type="entry name" value="Retrovirus_Pol_polyprotein"/>
</dbReference>
<organism evidence="3 4">
    <name type="scientific">Austropuccinia psidii MF-1</name>
    <dbReference type="NCBI Taxonomy" id="1389203"/>
    <lineage>
        <taxon>Eukaryota</taxon>
        <taxon>Fungi</taxon>
        <taxon>Dikarya</taxon>
        <taxon>Basidiomycota</taxon>
        <taxon>Pucciniomycotina</taxon>
        <taxon>Pucciniomycetes</taxon>
        <taxon>Pucciniales</taxon>
        <taxon>Sphaerophragmiaceae</taxon>
        <taxon>Austropuccinia</taxon>
    </lineage>
</organism>
<comment type="caution">
    <text evidence="3">The sequence shown here is derived from an EMBL/GenBank/DDBJ whole genome shotgun (WGS) entry which is preliminary data.</text>
</comment>
<evidence type="ECO:0000313" key="4">
    <source>
        <dbReference type="Proteomes" id="UP000765509"/>
    </source>
</evidence>